<organism evidence="1 2">
    <name type="scientific">Nitrospira lenta</name>
    <dbReference type="NCBI Taxonomy" id="1436998"/>
    <lineage>
        <taxon>Bacteria</taxon>
        <taxon>Pseudomonadati</taxon>
        <taxon>Nitrospirota</taxon>
        <taxon>Nitrospiria</taxon>
        <taxon>Nitrospirales</taxon>
        <taxon>Nitrospiraceae</taxon>
        <taxon>Nitrospira</taxon>
    </lineage>
</organism>
<sequence length="52" mass="5752">MKCLSGLKLLGERDGEGRQAEKGVQNVVSPNAALIVKIRLREISQERRVSMS</sequence>
<dbReference type="EMBL" id="OUNR01000001">
    <property type="protein sequence ID" value="SPP63689.1"/>
    <property type="molecule type" value="Genomic_DNA"/>
</dbReference>
<accession>A0A330L3C1</accession>
<name>A0A330L3C1_9BACT</name>
<evidence type="ECO:0000313" key="2">
    <source>
        <dbReference type="Proteomes" id="UP000248168"/>
    </source>
</evidence>
<dbReference type="Proteomes" id="UP000248168">
    <property type="component" value="Unassembled WGS sequence"/>
</dbReference>
<dbReference type="AlphaFoldDB" id="A0A330L3C1"/>
<evidence type="ECO:0000313" key="1">
    <source>
        <dbReference type="EMBL" id="SPP63689.1"/>
    </source>
</evidence>
<reference evidence="2" key="1">
    <citation type="submission" date="2018-04" db="EMBL/GenBank/DDBJ databases">
        <authorList>
            <person name="Lucker S."/>
            <person name="Sakoula D."/>
        </authorList>
    </citation>
    <scope>NUCLEOTIDE SEQUENCE [LARGE SCALE GENOMIC DNA]</scope>
</reference>
<proteinExistence type="predicted"/>
<keyword evidence="2" id="KW-1185">Reference proteome</keyword>
<protein>
    <submittedName>
        <fullName evidence="1">Uncharacterized protein</fullName>
    </submittedName>
</protein>
<dbReference type="InParanoid" id="A0A330L3C1"/>
<gene>
    <name evidence="1" type="ORF">NITLEN_10775</name>
</gene>